<evidence type="ECO:0000256" key="2">
    <source>
        <dbReference type="ARBA" id="ARBA00022676"/>
    </source>
</evidence>
<gene>
    <name evidence="5" type="ORF">PV11_09103</name>
</gene>
<dbReference type="Gene3D" id="3.90.550.10">
    <property type="entry name" value="Spore Coat Polysaccharide Biosynthesis Protein SpsA, Chain A"/>
    <property type="match status" value="1"/>
</dbReference>
<dbReference type="PANTHER" id="PTHR31306">
    <property type="entry name" value="ALPHA-1,6-MANNOSYLTRANSFERASE MNN11-RELATED"/>
    <property type="match status" value="1"/>
</dbReference>
<evidence type="ECO:0000256" key="4">
    <source>
        <dbReference type="SAM" id="MobiDB-lite"/>
    </source>
</evidence>
<dbReference type="STRING" id="1016849.A0A0D1WQC0"/>
<evidence type="ECO:0008006" key="7">
    <source>
        <dbReference type="Google" id="ProtNLM"/>
    </source>
</evidence>
<evidence type="ECO:0000313" key="6">
    <source>
        <dbReference type="Proteomes" id="UP000053599"/>
    </source>
</evidence>
<dbReference type="Proteomes" id="UP000053599">
    <property type="component" value="Unassembled WGS sequence"/>
</dbReference>
<feature type="region of interest" description="Disordered" evidence="4">
    <location>
        <begin position="1"/>
        <end position="22"/>
    </location>
</feature>
<dbReference type="OrthoDB" id="407658at2759"/>
<sequence length="480" mass="54779">MPLSKSASPLSNGGWATQASVTEGNSTPNGLYAGANGYSSSDDQWAVAKARSAQVRGYPSIQTKNEGFFQRSRRKLSTTLPVFSPYTPLSANWKDPEKLGRSRWSPRGGSGLEKLKTFAGNFVRRCRFLIIVLSLVTLTTLIMSQTSLLSSIRSNSHLGGGSRFVIVLGANEGGGVMEWKGPREWAIERDSVKNKKRYADKWGYQLEITDMSTKKRYAHEWRESWEKVDLLRNAMARYPKAEWFWWLDLNTYIMEPSLSLQSHIFNDLANNVYRDINVYNPLNITHPPQTAFLDPVARSPTGDNLTSSIDIIISQDCGGFNLGSFFIRRSPFTDRLLDMWWDPVLYEQKHMEWDHKEQDSLEHMYESQPYMRTHFAFIPQRKINAFPPGACAVEPKDDENLDPKRPLTDPQFHYNVKERDFMVNMAGCEWGRDCWAEMYGYRELSNKLNRSTWAKIKDFCGDTLRSLIVGSSAEGEAKPA</sequence>
<dbReference type="HOGENOM" id="CLU_021434_0_0_1"/>
<accession>A0A0D1WQC0</accession>
<organism evidence="5 6">
    <name type="scientific">Exophiala sideris</name>
    <dbReference type="NCBI Taxonomy" id="1016849"/>
    <lineage>
        <taxon>Eukaryota</taxon>
        <taxon>Fungi</taxon>
        <taxon>Dikarya</taxon>
        <taxon>Ascomycota</taxon>
        <taxon>Pezizomycotina</taxon>
        <taxon>Eurotiomycetes</taxon>
        <taxon>Chaetothyriomycetidae</taxon>
        <taxon>Chaetothyriales</taxon>
        <taxon>Herpotrichiellaceae</taxon>
        <taxon>Exophiala</taxon>
    </lineage>
</organism>
<dbReference type="GO" id="GO:0006487">
    <property type="term" value="P:protein N-linked glycosylation"/>
    <property type="evidence" value="ECO:0007669"/>
    <property type="project" value="TreeGrafter"/>
</dbReference>
<keyword evidence="2" id="KW-0328">Glycosyltransferase</keyword>
<comment type="similarity">
    <text evidence="1">Belongs to the glycosyltransferase 34 family.</text>
</comment>
<dbReference type="InterPro" id="IPR008630">
    <property type="entry name" value="Glyco_trans_34"/>
</dbReference>
<dbReference type="InterPro" id="IPR029044">
    <property type="entry name" value="Nucleotide-diphossugar_trans"/>
</dbReference>
<dbReference type="GO" id="GO:0000139">
    <property type="term" value="C:Golgi membrane"/>
    <property type="evidence" value="ECO:0007669"/>
    <property type="project" value="TreeGrafter"/>
</dbReference>
<keyword evidence="3" id="KW-0808">Transferase</keyword>
<dbReference type="PANTHER" id="PTHR31306:SF5">
    <property type="entry name" value="ALPHA-1,6-MANNOSYLTRANSFERASE MNN10-RELATED"/>
    <property type="match status" value="1"/>
</dbReference>
<proteinExistence type="inferred from homology"/>
<evidence type="ECO:0000256" key="1">
    <source>
        <dbReference type="ARBA" id="ARBA00005664"/>
    </source>
</evidence>
<dbReference type="AlphaFoldDB" id="A0A0D1WQC0"/>
<name>A0A0D1WQC0_9EURO</name>
<evidence type="ECO:0000313" key="5">
    <source>
        <dbReference type="EMBL" id="KIV77296.1"/>
    </source>
</evidence>
<evidence type="ECO:0000256" key="3">
    <source>
        <dbReference type="ARBA" id="ARBA00022679"/>
    </source>
</evidence>
<dbReference type="Pfam" id="PF05637">
    <property type="entry name" value="Glyco_transf_34"/>
    <property type="match status" value="1"/>
</dbReference>
<dbReference type="GO" id="GO:0016757">
    <property type="term" value="F:glycosyltransferase activity"/>
    <property type="evidence" value="ECO:0007669"/>
    <property type="project" value="UniProtKB-KW"/>
</dbReference>
<protein>
    <recommendedName>
        <fullName evidence="7">Mannan polymerase II complex MNN10 subunit</fullName>
    </recommendedName>
</protein>
<dbReference type="FunFam" id="3.90.550.10:FF:000117">
    <property type="entry name" value="Glycosyltransferase family 34 protein"/>
    <property type="match status" value="1"/>
</dbReference>
<reference evidence="5 6" key="1">
    <citation type="submission" date="2015-01" db="EMBL/GenBank/DDBJ databases">
        <title>The Genome Sequence of Exophiala sideris CBS121828.</title>
        <authorList>
            <consortium name="The Broad Institute Genomics Platform"/>
            <person name="Cuomo C."/>
            <person name="de Hoog S."/>
            <person name="Gorbushina A."/>
            <person name="Stielow B."/>
            <person name="Teixiera M."/>
            <person name="Abouelleil A."/>
            <person name="Chapman S.B."/>
            <person name="Priest M."/>
            <person name="Young S.K."/>
            <person name="Wortman J."/>
            <person name="Nusbaum C."/>
            <person name="Birren B."/>
        </authorList>
    </citation>
    <scope>NUCLEOTIDE SEQUENCE [LARGE SCALE GENOMIC DNA]</scope>
    <source>
        <strain evidence="5 6">CBS 121828</strain>
    </source>
</reference>
<dbReference type="EMBL" id="KN846954">
    <property type="protein sequence ID" value="KIV77296.1"/>
    <property type="molecule type" value="Genomic_DNA"/>
</dbReference>